<name>A0ABQ5YEB5_9NEIS</name>
<keyword evidence="3" id="KW-0808">Transferase</keyword>
<comment type="similarity">
    <text evidence="1">Belongs to the CFA/CMAS family.</text>
</comment>
<evidence type="ECO:0000313" key="7">
    <source>
        <dbReference type="Proteomes" id="UP001156706"/>
    </source>
</evidence>
<evidence type="ECO:0000256" key="3">
    <source>
        <dbReference type="ARBA" id="ARBA00022679"/>
    </source>
</evidence>
<dbReference type="InterPro" id="IPR050723">
    <property type="entry name" value="CFA/CMAS"/>
</dbReference>
<dbReference type="CDD" id="cd02440">
    <property type="entry name" value="AdoMet_MTases"/>
    <property type="match status" value="1"/>
</dbReference>
<dbReference type="PIRSF" id="PIRSF003085">
    <property type="entry name" value="CMAS"/>
    <property type="match status" value="1"/>
</dbReference>
<reference evidence="7" key="1">
    <citation type="journal article" date="2019" name="Int. J. Syst. Evol. Microbiol.">
        <title>The Global Catalogue of Microorganisms (GCM) 10K type strain sequencing project: providing services to taxonomists for standard genome sequencing and annotation.</title>
        <authorList>
            <consortium name="The Broad Institute Genomics Platform"/>
            <consortium name="The Broad Institute Genome Sequencing Center for Infectious Disease"/>
            <person name="Wu L."/>
            <person name="Ma J."/>
        </authorList>
    </citation>
    <scope>NUCLEOTIDE SEQUENCE [LARGE SCALE GENOMIC DNA]</scope>
    <source>
        <strain evidence="7">NBRC 110044</strain>
    </source>
</reference>
<keyword evidence="4" id="KW-0949">S-adenosyl-L-methionine</keyword>
<organism evidence="6 7">
    <name type="scientific">Chitinimonas prasina</name>
    <dbReference type="NCBI Taxonomy" id="1434937"/>
    <lineage>
        <taxon>Bacteria</taxon>
        <taxon>Pseudomonadati</taxon>
        <taxon>Pseudomonadota</taxon>
        <taxon>Betaproteobacteria</taxon>
        <taxon>Neisseriales</taxon>
        <taxon>Chitinibacteraceae</taxon>
        <taxon>Chitinimonas</taxon>
    </lineage>
</organism>
<dbReference type="Gene3D" id="3.40.50.150">
    <property type="entry name" value="Vaccinia Virus protein VP39"/>
    <property type="match status" value="1"/>
</dbReference>
<dbReference type="PANTHER" id="PTHR43667">
    <property type="entry name" value="CYCLOPROPANE-FATTY-ACYL-PHOSPHOLIPID SYNTHASE"/>
    <property type="match status" value="1"/>
</dbReference>
<sequence length="403" mass="45748">MNRNDLVLPYRTEGLPLGARLFVGMLKKLSTGSLTLVDPQGQVAHFGMLGACPHAELKVHDWRAATAILRQGDIGFAESYKQGWVDSSDMLALFTLALRNEAAMSQAVNGRWWALLLKRLTHLVLRDNNRRGSRRNISAHYDLGNPFYQLWLDPSMSYSAALFQHGSEQTLEAAQWAKYDRILDQLNAVPGQTVLEIGCGWGGFAERAAQRGLKVHGVTLSTEQLAWAQARMERLGLSEQVNLTLTDYRDIEGQFDHIVSIEMVEAVGERWWPTYFAKLASLRKPGGRVVIQSIDIVDERFESYRSGTDFIQQYIFPGGMLPSPQRFEAQARAAGLLVLDQLEFGLDYAATLRLWRMRFEEALETVRAQGYDEAFIRLWRMYFIYCEAGFREGRTGVRQWTLG</sequence>
<protein>
    <submittedName>
        <fullName evidence="6">Cyclopropane-fatty-acyl-phospholipid synthase</fullName>
    </submittedName>
</protein>
<dbReference type="InterPro" id="IPR003333">
    <property type="entry name" value="CMAS"/>
</dbReference>
<keyword evidence="5" id="KW-0443">Lipid metabolism</keyword>
<dbReference type="Pfam" id="PF02353">
    <property type="entry name" value="CMAS"/>
    <property type="match status" value="1"/>
</dbReference>
<dbReference type="EMBL" id="BSOG01000002">
    <property type="protein sequence ID" value="GLR13322.1"/>
    <property type="molecule type" value="Genomic_DNA"/>
</dbReference>
<evidence type="ECO:0000256" key="2">
    <source>
        <dbReference type="ARBA" id="ARBA00022603"/>
    </source>
</evidence>
<gene>
    <name evidence="6" type="ORF">GCM10007907_21120</name>
</gene>
<comment type="caution">
    <text evidence="6">The sequence shown here is derived from an EMBL/GenBank/DDBJ whole genome shotgun (WGS) entry which is preliminary data.</text>
</comment>
<proteinExistence type="inferred from homology"/>
<dbReference type="SUPFAM" id="SSF53335">
    <property type="entry name" value="S-adenosyl-L-methionine-dependent methyltransferases"/>
    <property type="match status" value="1"/>
</dbReference>
<evidence type="ECO:0000256" key="4">
    <source>
        <dbReference type="ARBA" id="ARBA00022691"/>
    </source>
</evidence>
<keyword evidence="7" id="KW-1185">Reference proteome</keyword>
<evidence type="ECO:0000313" key="6">
    <source>
        <dbReference type="EMBL" id="GLR13322.1"/>
    </source>
</evidence>
<evidence type="ECO:0000256" key="5">
    <source>
        <dbReference type="ARBA" id="ARBA00023098"/>
    </source>
</evidence>
<dbReference type="PANTHER" id="PTHR43667:SF2">
    <property type="entry name" value="FATTY ACID C-METHYL TRANSFERASE"/>
    <property type="match status" value="1"/>
</dbReference>
<dbReference type="RefSeq" id="WP_284196428.1">
    <property type="nucleotide sequence ID" value="NZ_BSOG01000002.1"/>
</dbReference>
<dbReference type="InterPro" id="IPR029063">
    <property type="entry name" value="SAM-dependent_MTases_sf"/>
</dbReference>
<accession>A0ABQ5YEB5</accession>
<keyword evidence="2" id="KW-0489">Methyltransferase</keyword>
<dbReference type="Proteomes" id="UP001156706">
    <property type="component" value="Unassembled WGS sequence"/>
</dbReference>
<evidence type="ECO:0000256" key="1">
    <source>
        <dbReference type="ARBA" id="ARBA00010815"/>
    </source>
</evidence>